<dbReference type="EMBL" id="CAJVRM010000048">
    <property type="protein sequence ID" value="CAG8972584.1"/>
    <property type="molecule type" value="Genomic_DNA"/>
</dbReference>
<dbReference type="AlphaFoldDB" id="A0A9N9Q2C0"/>
<feature type="compositionally biased region" description="Polar residues" evidence="1">
    <location>
        <begin position="1"/>
        <end position="10"/>
    </location>
</feature>
<keyword evidence="3" id="KW-1185">Reference proteome</keyword>
<evidence type="ECO:0000256" key="1">
    <source>
        <dbReference type="SAM" id="MobiDB-lite"/>
    </source>
</evidence>
<feature type="region of interest" description="Disordered" evidence="1">
    <location>
        <begin position="1"/>
        <end position="82"/>
    </location>
</feature>
<evidence type="ECO:0000313" key="3">
    <source>
        <dbReference type="Proteomes" id="UP000701801"/>
    </source>
</evidence>
<comment type="caution">
    <text evidence="2">The sequence shown here is derived from an EMBL/GenBank/DDBJ whole genome shotgun (WGS) entry which is preliminary data.</text>
</comment>
<feature type="compositionally biased region" description="Polar residues" evidence="1">
    <location>
        <begin position="59"/>
        <end position="74"/>
    </location>
</feature>
<evidence type="ECO:0000313" key="2">
    <source>
        <dbReference type="EMBL" id="CAG8972584.1"/>
    </source>
</evidence>
<sequence length="137" mass="14736">MPARFNTRQTPYPLLSAQDSDGDDGDGDSDRGGRFGSAPGRAAREVYGRPEQFLRRTGTAVSNGTKKHNTTNLNGRLHGGGPGDWECLVARPAGGRRGTGGFLWVVTMMDAKDMKGAERDGSDGYHANILVNKRSRT</sequence>
<organism evidence="2 3">
    <name type="scientific">Hymenoscyphus albidus</name>
    <dbReference type="NCBI Taxonomy" id="595503"/>
    <lineage>
        <taxon>Eukaryota</taxon>
        <taxon>Fungi</taxon>
        <taxon>Dikarya</taxon>
        <taxon>Ascomycota</taxon>
        <taxon>Pezizomycotina</taxon>
        <taxon>Leotiomycetes</taxon>
        <taxon>Helotiales</taxon>
        <taxon>Helotiaceae</taxon>
        <taxon>Hymenoscyphus</taxon>
    </lineage>
</organism>
<dbReference type="Proteomes" id="UP000701801">
    <property type="component" value="Unassembled WGS sequence"/>
</dbReference>
<proteinExistence type="predicted"/>
<protein>
    <submittedName>
        <fullName evidence="2">Uncharacterized protein</fullName>
    </submittedName>
</protein>
<name>A0A9N9Q2C0_9HELO</name>
<feature type="region of interest" description="Disordered" evidence="1">
    <location>
        <begin position="115"/>
        <end position="137"/>
    </location>
</feature>
<gene>
    <name evidence="2" type="ORF">HYALB_00011316</name>
</gene>
<reference evidence="2" key="1">
    <citation type="submission" date="2021-07" db="EMBL/GenBank/DDBJ databases">
        <authorList>
            <person name="Durling M."/>
        </authorList>
    </citation>
    <scope>NUCLEOTIDE SEQUENCE</scope>
</reference>
<accession>A0A9N9Q2C0</accession>
<feature type="compositionally biased region" description="Basic and acidic residues" evidence="1">
    <location>
        <begin position="42"/>
        <end position="54"/>
    </location>
</feature>